<dbReference type="SMART" id="SM00853">
    <property type="entry name" value="MutL_C"/>
    <property type="match status" value="1"/>
</dbReference>
<gene>
    <name evidence="5 9" type="primary">mutL</name>
    <name evidence="9" type="ORF">Q4535_03505</name>
</gene>
<feature type="compositionally biased region" description="Gly residues" evidence="6">
    <location>
        <begin position="503"/>
        <end position="518"/>
    </location>
</feature>
<feature type="region of interest" description="Disordered" evidence="6">
    <location>
        <begin position="349"/>
        <end position="438"/>
    </location>
</feature>
<evidence type="ECO:0000256" key="1">
    <source>
        <dbReference type="ARBA" id="ARBA00006082"/>
    </source>
</evidence>
<dbReference type="Gene3D" id="3.30.1370.100">
    <property type="entry name" value="MutL, C-terminal domain, regulatory subdomain"/>
    <property type="match status" value="1"/>
</dbReference>
<dbReference type="PANTHER" id="PTHR10073:SF12">
    <property type="entry name" value="DNA MISMATCH REPAIR PROTEIN MLH1"/>
    <property type="match status" value="1"/>
</dbReference>
<dbReference type="InterPro" id="IPR037198">
    <property type="entry name" value="MutL_C_sf"/>
</dbReference>
<dbReference type="Gene3D" id="3.30.565.10">
    <property type="entry name" value="Histidine kinase-like ATPase, C-terminal domain"/>
    <property type="match status" value="1"/>
</dbReference>
<dbReference type="SMART" id="SM01340">
    <property type="entry name" value="DNA_mis_repair"/>
    <property type="match status" value="1"/>
</dbReference>
<sequence>MSDELTDMQPARPGERRIRILNPRLANQIAAGEVVERPASVVKELVENAIDAGSTRIELELEGGGARLIRVRDNGCGITEEDLPLALSRHATSKIESLDDLEGVASLGFRGEALASISSVSRLELFSNVSEEPANGWRVVAEGREMAPRVSPAPHPRGTSVAVRDLFFNTPARRKFMRTEKTEFGHVEESFRRLALSRHDIGWTLRHNQKVVHQLRAGEDTLTVERRIGALLGRNFLEHALHLDIEASGLRLSGWVGLPTHSRAQADQQYFFVNGRVVRDRLVAHAVRQAYRDVLFHGRHPVFVLYLELDPTVVDVNVHPTKHEVRFRDGRLVHDFLFSSLHKALAEVRPGDNSAAPTGIEGQEKEEDPGWQQQGMRLGRQEQDAQPNAASEQQSTSAGPQAGGDSSASPSASAGAAAPWQPSSQLPPAGDGRSSERLSAERVRQFMAGYRALHPSEDHLLTPGGGAGGTGVVNDPAAIASAEREARRAPRVTLGEGGREGDGPGQGAGLGAGLGAGQGSAQAGVGEAAPGWRVDSAPSVSSGSGPGSSVPGSSVSTGSVSGSSAVVMRGLPAQSDDDDTPPLGYAVAQLHGVYILSQTSRGLVMVDMHAAHERITYERMKQHVHGGGHLEAQPLLVPVSLAVSAREMGTFERESEAFTRLGVELDAAGPETLLVRQVPVVLGNADVEPLVRGMLEDLERYGRSDRMEAHMNELLADMACRGSVRANRRLTIPEMNALLRDMERTERSGQCNHGRPTWTELSMHELDKLFLRGQ</sequence>
<feature type="compositionally biased region" description="Low complexity" evidence="6">
    <location>
        <begin position="536"/>
        <end position="561"/>
    </location>
</feature>
<dbReference type="AlphaFoldDB" id="A0AAP4TZG0"/>
<feature type="domain" description="DNA mismatch repair protein S5" evidence="8">
    <location>
        <begin position="228"/>
        <end position="346"/>
    </location>
</feature>
<proteinExistence type="inferred from homology"/>
<dbReference type="Pfam" id="PF08676">
    <property type="entry name" value="MutL_C"/>
    <property type="match status" value="1"/>
</dbReference>
<comment type="function">
    <text evidence="5">This protein is involved in the repair of mismatches in DNA. It is required for dam-dependent methyl-directed DNA mismatch repair. May act as a 'molecular matchmaker', a protein that promotes the formation of a stable complex between two or more DNA-binding proteins in an ATP-dependent manner without itself being part of a final effector complex.</text>
</comment>
<accession>A0AAP4TZG0</accession>
<dbReference type="GO" id="GO:0006298">
    <property type="term" value="P:mismatch repair"/>
    <property type="evidence" value="ECO:0007669"/>
    <property type="project" value="UniProtKB-UniRule"/>
</dbReference>
<feature type="domain" description="MutL C-terminal dimerisation" evidence="7">
    <location>
        <begin position="586"/>
        <end position="730"/>
    </location>
</feature>
<keyword evidence="9" id="KW-0540">Nuclease</keyword>
<dbReference type="InterPro" id="IPR042120">
    <property type="entry name" value="MutL_C_dimsub"/>
</dbReference>
<dbReference type="EMBL" id="JAUORK010000003">
    <property type="protein sequence ID" value="MDO6671178.1"/>
    <property type="molecule type" value="Genomic_DNA"/>
</dbReference>
<dbReference type="Gene3D" id="3.30.230.10">
    <property type="match status" value="1"/>
</dbReference>
<dbReference type="PANTHER" id="PTHR10073">
    <property type="entry name" value="DNA MISMATCH REPAIR PROTEIN MLH, PMS, MUTL"/>
    <property type="match status" value="1"/>
</dbReference>
<dbReference type="NCBIfam" id="TIGR00585">
    <property type="entry name" value="mutl"/>
    <property type="match status" value="1"/>
</dbReference>
<evidence type="ECO:0000256" key="6">
    <source>
        <dbReference type="SAM" id="MobiDB-lite"/>
    </source>
</evidence>
<dbReference type="Proteomes" id="UP001170481">
    <property type="component" value="Unassembled WGS sequence"/>
</dbReference>
<keyword evidence="9" id="KW-0255">Endonuclease</keyword>
<feature type="compositionally biased region" description="Low complexity" evidence="6">
    <location>
        <begin position="519"/>
        <end position="529"/>
    </location>
</feature>
<reference evidence="9" key="1">
    <citation type="submission" date="2023-07" db="EMBL/GenBank/DDBJ databases">
        <title>Genome content predicts the carbon catabolic preferences of heterotrophic bacteria.</title>
        <authorList>
            <person name="Gralka M."/>
        </authorList>
    </citation>
    <scope>NUCLEOTIDE SEQUENCE</scope>
    <source>
        <strain evidence="9">C2R13</strain>
    </source>
</reference>
<dbReference type="GO" id="GO:0140664">
    <property type="term" value="F:ATP-dependent DNA damage sensor activity"/>
    <property type="evidence" value="ECO:0007669"/>
    <property type="project" value="InterPro"/>
</dbReference>
<dbReference type="FunFam" id="3.30.230.10:FF:000013">
    <property type="entry name" value="DNA mismatch repair endonuclease MutL"/>
    <property type="match status" value="1"/>
</dbReference>
<evidence type="ECO:0000313" key="9">
    <source>
        <dbReference type="EMBL" id="MDO6671178.1"/>
    </source>
</evidence>
<evidence type="ECO:0000313" key="10">
    <source>
        <dbReference type="Proteomes" id="UP001170481"/>
    </source>
</evidence>
<feature type="region of interest" description="Disordered" evidence="6">
    <location>
        <begin position="481"/>
        <end position="561"/>
    </location>
</feature>
<dbReference type="GO" id="GO:0005524">
    <property type="term" value="F:ATP binding"/>
    <property type="evidence" value="ECO:0007669"/>
    <property type="project" value="InterPro"/>
</dbReference>
<feature type="compositionally biased region" description="Low complexity" evidence="6">
    <location>
        <begin position="397"/>
        <end position="424"/>
    </location>
</feature>
<dbReference type="InterPro" id="IPR020667">
    <property type="entry name" value="DNA_mismatch_repair_MutL"/>
</dbReference>
<evidence type="ECO:0000256" key="3">
    <source>
        <dbReference type="ARBA" id="ARBA00022763"/>
    </source>
</evidence>
<evidence type="ECO:0000256" key="5">
    <source>
        <dbReference type="HAMAP-Rule" id="MF_00149"/>
    </source>
</evidence>
<dbReference type="Pfam" id="PF13589">
    <property type="entry name" value="HATPase_c_3"/>
    <property type="match status" value="1"/>
</dbReference>
<keyword evidence="4 5" id="KW-0234">DNA repair</keyword>
<dbReference type="InterPro" id="IPR014762">
    <property type="entry name" value="DNA_mismatch_repair_CS"/>
</dbReference>
<protein>
    <recommendedName>
        <fullName evidence="2 5">DNA mismatch repair protein MutL</fullName>
    </recommendedName>
</protein>
<dbReference type="RefSeq" id="WP_303592921.1">
    <property type="nucleotide sequence ID" value="NZ_JAUORK010000003.1"/>
</dbReference>
<dbReference type="InterPro" id="IPR013507">
    <property type="entry name" value="DNA_mismatch_S5_2-like"/>
</dbReference>
<dbReference type="CDD" id="cd16926">
    <property type="entry name" value="HATPase_MutL-MLH-PMS-like"/>
    <property type="match status" value="1"/>
</dbReference>
<keyword evidence="9" id="KW-0378">Hydrolase</keyword>
<dbReference type="SUPFAM" id="SSF54211">
    <property type="entry name" value="Ribosomal protein S5 domain 2-like"/>
    <property type="match status" value="1"/>
</dbReference>
<dbReference type="PROSITE" id="PS00058">
    <property type="entry name" value="DNA_MISMATCH_REPAIR_1"/>
    <property type="match status" value="1"/>
</dbReference>
<name>A0AAP4TZG0_9GAMM</name>
<evidence type="ECO:0000256" key="4">
    <source>
        <dbReference type="ARBA" id="ARBA00023204"/>
    </source>
</evidence>
<evidence type="ECO:0000259" key="7">
    <source>
        <dbReference type="SMART" id="SM00853"/>
    </source>
</evidence>
<dbReference type="SUPFAM" id="SSF55874">
    <property type="entry name" value="ATPase domain of HSP90 chaperone/DNA topoisomerase II/histidine kinase"/>
    <property type="match status" value="1"/>
</dbReference>
<evidence type="ECO:0000256" key="2">
    <source>
        <dbReference type="ARBA" id="ARBA00021975"/>
    </source>
</evidence>
<feature type="compositionally biased region" description="Polar residues" evidence="6">
    <location>
        <begin position="384"/>
        <end position="396"/>
    </location>
</feature>
<dbReference type="GO" id="GO:0016887">
    <property type="term" value="F:ATP hydrolysis activity"/>
    <property type="evidence" value="ECO:0007669"/>
    <property type="project" value="InterPro"/>
</dbReference>
<evidence type="ECO:0000259" key="8">
    <source>
        <dbReference type="SMART" id="SM01340"/>
    </source>
</evidence>
<comment type="similarity">
    <text evidence="1 5">Belongs to the DNA mismatch repair MutL/HexB family.</text>
</comment>
<dbReference type="GO" id="GO:0004519">
    <property type="term" value="F:endonuclease activity"/>
    <property type="evidence" value="ECO:0007669"/>
    <property type="project" value="UniProtKB-KW"/>
</dbReference>
<dbReference type="FunFam" id="3.30.565.10:FF:000003">
    <property type="entry name" value="DNA mismatch repair endonuclease MutL"/>
    <property type="match status" value="1"/>
</dbReference>
<dbReference type="InterPro" id="IPR014721">
    <property type="entry name" value="Ribsml_uS5_D2-typ_fold_subgr"/>
</dbReference>
<dbReference type="GO" id="GO:0032300">
    <property type="term" value="C:mismatch repair complex"/>
    <property type="evidence" value="ECO:0007669"/>
    <property type="project" value="InterPro"/>
</dbReference>
<dbReference type="InterPro" id="IPR042121">
    <property type="entry name" value="MutL_C_regsub"/>
</dbReference>
<dbReference type="InterPro" id="IPR038973">
    <property type="entry name" value="MutL/Mlh/Pms-like"/>
</dbReference>
<dbReference type="HAMAP" id="MF_00149">
    <property type="entry name" value="DNA_mis_repair"/>
    <property type="match status" value="1"/>
</dbReference>
<dbReference type="SUPFAM" id="SSF118116">
    <property type="entry name" value="DNA mismatch repair protein MutL"/>
    <property type="match status" value="1"/>
</dbReference>
<dbReference type="GO" id="GO:0030983">
    <property type="term" value="F:mismatched DNA binding"/>
    <property type="evidence" value="ECO:0007669"/>
    <property type="project" value="InterPro"/>
</dbReference>
<organism evidence="9 10">
    <name type="scientific">Cobetia amphilecti</name>
    <dbReference type="NCBI Taxonomy" id="1055104"/>
    <lineage>
        <taxon>Bacteria</taxon>
        <taxon>Pseudomonadati</taxon>
        <taxon>Pseudomonadota</taxon>
        <taxon>Gammaproteobacteria</taxon>
        <taxon>Oceanospirillales</taxon>
        <taxon>Halomonadaceae</taxon>
        <taxon>Cobetia</taxon>
    </lineage>
</organism>
<keyword evidence="3 5" id="KW-0227">DNA damage</keyword>
<comment type="caution">
    <text evidence="9">The sequence shown here is derived from an EMBL/GenBank/DDBJ whole genome shotgun (WGS) entry which is preliminary data.</text>
</comment>
<dbReference type="InterPro" id="IPR036890">
    <property type="entry name" value="HATPase_C_sf"/>
</dbReference>
<dbReference type="Gene3D" id="3.30.1540.20">
    <property type="entry name" value="MutL, C-terminal domain, dimerisation subdomain"/>
    <property type="match status" value="1"/>
</dbReference>
<dbReference type="InterPro" id="IPR002099">
    <property type="entry name" value="MutL/Mlh/PMS"/>
</dbReference>
<dbReference type="CDD" id="cd03482">
    <property type="entry name" value="MutL_Trans_MutL"/>
    <property type="match status" value="1"/>
</dbReference>
<dbReference type="InterPro" id="IPR014790">
    <property type="entry name" value="MutL_C"/>
</dbReference>
<dbReference type="InterPro" id="IPR020568">
    <property type="entry name" value="Ribosomal_Su5_D2-typ_SF"/>
</dbReference>
<dbReference type="Pfam" id="PF01119">
    <property type="entry name" value="DNA_mis_repair"/>
    <property type="match status" value="1"/>
</dbReference>